<dbReference type="CDD" id="cd00060">
    <property type="entry name" value="FHA"/>
    <property type="match status" value="1"/>
</dbReference>
<dbReference type="SUPFAM" id="SSF49879">
    <property type="entry name" value="SMAD/FHA domain"/>
    <property type="match status" value="1"/>
</dbReference>
<comment type="caution">
    <text evidence="9">The sequence shown here is derived from an EMBL/GenBank/DDBJ whole genome shotgun (WGS) entry which is preliminary data.</text>
</comment>
<name>A0AAE4G0A2_9ACTO</name>
<feature type="compositionally biased region" description="Basic residues" evidence="6">
    <location>
        <begin position="319"/>
        <end position="332"/>
    </location>
</feature>
<dbReference type="Pfam" id="PF00498">
    <property type="entry name" value="FHA"/>
    <property type="match status" value="1"/>
</dbReference>
<evidence type="ECO:0000256" key="6">
    <source>
        <dbReference type="SAM" id="MobiDB-lite"/>
    </source>
</evidence>
<evidence type="ECO:0000313" key="10">
    <source>
        <dbReference type="Proteomes" id="UP001180729"/>
    </source>
</evidence>
<feature type="compositionally biased region" description="Low complexity" evidence="6">
    <location>
        <begin position="617"/>
        <end position="635"/>
    </location>
</feature>
<feature type="transmembrane region" description="Helical" evidence="7">
    <location>
        <begin position="120"/>
        <end position="142"/>
    </location>
</feature>
<feature type="transmembrane region" description="Helical" evidence="7">
    <location>
        <begin position="86"/>
        <end position="108"/>
    </location>
</feature>
<feature type="compositionally biased region" description="Low complexity" evidence="6">
    <location>
        <begin position="343"/>
        <end position="355"/>
    </location>
</feature>
<evidence type="ECO:0000313" key="9">
    <source>
        <dbReference type="EMBL" id="MDT0247486.1"/>
    </source>
</evidence>
<dbReference type="InterPro" id="IPR008984">
    <property type="entry name" value="SMAD_FHA_dom_sf"/>
</dbReference>
<feature type="compositionally biased region" description="Basic and acidic residues" evidence="6">
    <location>
        <begin position="657"/>
        <end position="668"/>
    </location>
</feature>
<feature type="compositionally biased region" description="Polar residues" evidence="6">
    <location>
        <begin position="356"/>
        <end position="385"/>
    </location>
</feature>
<feature type="domain" description="FHA" evidence="8">
    <location>
        <begin position="1042"/>
        <end position="1097"/>
    </location>
</feature>
<feature type="compositionally biased region" description="Basic residues" evidence="6">
    <location>
        <begin position="386"/>
        <end position="401"/>
    </location>
</feature>
<dbReference type="InterPro" id="IPR010432">
    <property type="entry name" value="RDD"/>
</dbReference>
<keyword evidence="3 7" id="KW-0812">Transmembrane</keyword>
<accession>A0AAE4G0A2</accession>
<comment type="subcellular location">
    <subcellularLocation>
        <location evidence="1">Membrane</location>
        <topology evidence="1">Multi-pass membrane protein</topology>
    </subcellularLocation>
</comment>
<feature type="compositionally biased region" description="Basic and acidic residues" evidence="6">
    <location>
        <begin position="305"/>
        <end position="318"/>
    </location>
</feature>
<feature type="compositionally biased region" description="Low complexity" evidence="6">
    <location>
        <begin position="897"/>
        <end position="907"/>
    </location>
</feature>
<feature type="compositionally biased region" description="Acidic residues" evidence="6">
    <location>
        <begin position="571"/>
        <end position="582"/>
    </location>
</feature>
<keyword evidence="2" id="KW-0597">Phosphoprotein</keyword>
<dbReference type="InterPro" id="IPR000253">
    <property type="entry name" value="FHA_dom"/>
</dbReference>
<feature type="region of interest" description="Disordered" evidence="6">
    <location>
        <begin position="480"/>
        <end position="795"/>
    </location>
</feature>
<reference evidence="9" key="1">
    <citation type="submission" date="2022-06" db="EMBL/GenBank/DDBJ databases">
        <title>Draft Genome Sequences of Three Actinomyces oris Strains, Isolated from Healthy Human Feces.</title>
        <authorList>
            <person name="Ye Y."/>
            <person name="Liu C."/>
            <person name="Zhao J."/>
            <person name="Xu J."/>
            <person name="Huang H."/>
            <person name="Wang B."/>
            <person name="Wei J."/>
            <person name="Jing X."/>
        </authorList>
    </citation>
    <scope>NUCLEOTIDE SEQUENCE</scope>
    <source>
        <strain evidence="9">CNGBCC1803368</strain>
    </source>
</reference>
<feature type="compositionally biased region" description="Basic and acidic residues" evidence="6">
    <location>
        <begin position="941"/>
        <end position="958"/>
    </location>
</feature>
<feature type="compositionally biased region" description="Low complexity" evidence="6">
    <location>
        <begin position="539"/>
        <end position="550"/>
    </location>
</feature>
<evidence type="ECO:0000256" key="2">
    <source>
        <dbReference type="ARBA" id="ARBA00022553"/>
    </source>
</evidence>
<evidence type="ECO:0000256" key="1">
    <source>
        <dbReference type="ARBA" id="ARBA00004141"/>
    </source>
</evidence>
<feature type="compositionally biased region" description="Low complexity" evidence="6">
    <location>
        <begin position="1"/>
        <end position="15"/>
    </location>
</feature>
<dbReference type="PROSITE" id="PS50006">
    <property type="entry name" value="FHA_DOMAIN"/>
    <property type="match status" value="1"/>
</dbReference>
<feature type="compositionally biased region" description="Low complexity" evidence="6">
    <location>
        <begin position="269"/>
        <end position="295"/>
    </location>
</feature>
<organism evidence="9 10">
    <name type="scientific">Actinomyces oris</name>
    <dbReference type="NCBI Taxonomy" id="544580"/>
    <lineage>
        <taxon>Bacteria</taxon>
        <taxon>Bacillati</taxon>
        <taxon>Actinomycetota</taxon>
        <taxon>Actinomycetes</taxon>
        <taxon>Actinomycetales</taxon>
        <taxon>Actinomycetaceae</taxon>
        <taxon>Actinomyces</taxon>
    </lineage>
</organism>
<feature type="compositionally biased region" description="Low complexity" evidence="6">
    <location>
        <begin position="557"/>
        <end position="570"/>
    </location>
</feature>
<evidence type="ECO:0000256" key="7">
    <source>
        <dbReference type="SAM" id="Phobius"/>
    </source>
</evidence>
<feature type="compositionally biased region" description="Basic and acidic residues" evidence="6">
    <location>
        <begin position="773"/>
        <end position="785"/>
    </location>
</feature>
<protein>
    <submittedName>
        <fullName evidence="9">RDD family protein</fullName>
    </submittedName>
</protein>
<dbReference type="EMBL" id="JAMZMH010000001">
    <property type="protein sequence ID" value="MDT0247486.1"/>
    <property type="molecule type" value="Genomic_DNA"/>
</dbReference>
<dbReference type="GO" id="GO:0016020">
    <property type="term" value="C:membrane"/>
    <property type="evidence" value="ECO:0007669"/>
    <property type="project" value="UniProtKB-SubCell"/>
</dbReference>
<keyword evidence="4 7" id="KW-1133">Transmembrane helix</keyword>
<feature type="region of interest" description="Disordered" evidence="6">
    <location>
        <begin position="840"/>
        <end position="1018"/>
    </location>
</feature>
<evidence type="ECO:0000256" key="3">
    <source>
        <dbReference type="ARBA" id="ARBA00022692"/>
    </source>
</evidence>
<feature type="compositionally biased region" description="Low complexity" evidence="6">
    <location>
        <begin position="402"/>
        <end position="462"/>
    </location>
</feature>
<evidence type="ECO:0000256" key="5">
    <source>
        <dbReference type="ARBA" id="ARBA00023136"/>
    </source>
</evidence>
<feature type="compositionally biased region" description="Low complexity" evidence="6">
    <location>
        <begin position="62"/>
        <end position="72"/>
    </location>
</feature>
<keyword evidence="5 7" id="KW-0472">Membrane</keyword>
<feature type="region of interest" description="Disordered" evidence="6">
    <location>
        <begin position="209"/>
        <end position="463"/>
    </location>
</feature>
<dbReference type="Proteomes" id="UP001180729">
    <property type="component" value="Unassembled WGS sequence"/>
</dbReference>
<feature type="transmembrane region" description="Helical" evidence="7">
    <location>
        <begin position="163"/>
        <end position="186"/>
    </location>
</feature>
<feature type="compositionally biased region" description="Basic and acidic residues" evidence="6">
    <location>
        <begin position="20"/>
        <end position="29"/>
    </location>
</feature>
<dbReference type="Pfam" id="PF06271">
    <property type="entry name" value="RDD"/>
    <property type="match status" value="1"/>
</dbReference>
<evidence type="ECO:0000259" key="8">
    <source>
        <dbReference type="PROSITE" id="PS50006"/>
    </source>
</evidence>
<evidence type="ECO:0000256" key="4">
    <source>
        <dbReference type="ARBA" id="ARBA00022989"/>
    </source>
</evidence>
<proteinExistence type="predicted"/>
<gene>
    <name evidence="9" type="ORF">RMW62_00100</name>
</gene>
<dbReference type="RefSeq" id="WP_311371844.1">
    <property type="nucleotide sequence ID" value="NZ_JAMZMH010000001.1"/>
</dbReference>
<dbReference type="SMART" id="SM00240">
    <property type="entry name" value="FHA"/>
    <property type="match status" value="1"/>
</dbReference>
<feature type="compositionally biased region" description="Basic and acidic residues" evidence="6">
    <location>
        <begin position="494"/>
        <end position="504"/>
    </location>
</feature>
<feature type="compositionally biased region" description="Low complexity" evidence="6">
    <location>
        <begin position="1004"/>
        <end position="1018"/>
    </location>
</feature>
<sequence length="1132" mass="115373">MTITADARSSASTAAGPPESSRRSDDATRTDVVSPYGTAPSTPDSPHGGAQTADSRGSEPGAARTSSHTTSSAHRRLPPAPVRARVVAGVIDLVIGSLLVGGLTAVIWRVGGRPVLTSGLIAFGLVVGARWLTIAATGWSLGGRLLRIRMLGARHQTPSPLGSFLHADLILAVSITTLGLGTIALMRTAAADPEGRGWHDKLSGMALLSARRTKRPARPVSSATEPQGRPATEPDSSSPRADAGAEAPEASSAQDIGEAWDAARRASLSSSESSSGGQSTTSQEPAAAPSSPATEAPDESASRTQHSERAERKAEKKAGKAARGKKARKRGPRPGSTRARSGQEAAQEAQQATTAGPQSSTEAGATESSGRSAHPTTSDPVSSSIRRPRPARPGRPARHAGRALSTGSSSGYASTASETSAEEQALSTAAAATTATSQSAAKATKAATVSSSASAKSAASAGPAIVETDAQAVAVASATPMDPQASAAMAAARAESRPAVEKSLRPPTGPVDEDAVATAPEALEDTEAATSPTQEDTEPAPATPTEATEPTADDTAPEASSEPISSAPATEAEEPAEEAQEAADEHAEEPVEEPVDEPAADVEEPSNEPSEADVEEPQATASSSSDDAASQQPSPMDTETATLDVVEDAPSQPTDDTDSRGDGAEKPSTHAPPSSEHPADQQQSEATTPSAESSKTADDSEASQSSTSHDATSTPQVPRSQATEPVTSQAMEPRHAHAQRWRIQPGHTGKKASGSSAAPTEDQRESVSQPGVPRRESLFTTERQRFAAGAGPVPEVAHTFDTSSILPSGDRNTQALIDSVPWSSVPTSVDAATVDSLPEGVVVSDDGLPQQPTTVSAPAQHASPMDLTNPATVPGGVPAASEGTAHPTVRSHRSHARTSAGSATSAAVPEETPSRRPHASHRFAGPGIPSPTDGRAVPSESRSDARAADAGTVRHERSASVQAPEQPRTGVSRRSAGSVPEAAAPVSSPAAGASRSPLTPVPDASAQTATPSLPSASSAAPALSVRLVPLLGGNPILIHEPTVVGRDPDNISAYPGAERVALDDPTRSVSKTHAAIFPLLDGVWVTDLHSTNGTRVEYRDGRTVEAVPDKALSALEGSTIFFGRIAFKVEVV</sequence>
<feature type="compositionally biased region" description="Acidic residues" evidence="6">
    <location>
        <begin position="590"/>
        <end position="616"/>
    </location>
</feature>
<feature type="compositionally biased region" description="Low complexity" evidence="6">
    <location>
        <begin position="975"/>
        <end position="997"/>
    </location>
</feature>
<dbReference type="AlphaFoldDB" id="A0AAE4G0A2"/>
<feature type="compositionally biased region" description="Polar residues" evidence="6">
    <location>
        <begin position="680"/>
        <end position="694"/>
    </location>
</feature>
<dbReference type="Gene3D" id="2.60.200.20">
    <property type="match status" value="1"/>
</dbReference>
<feature type="region of interest" description="Disordered" evidence="6">
    <location>
        <begin position="1"/>
        <end position="78"/>
    </location>
</feature>
<feature type="compositionally biased region" description="Polar residues" evidence="6">
    <location>
        <begin position="702"/>
        <end position="730"/>
    </location>
</feature>